<dbReference type="PANTHER" id="PTHR31471:SF13">
    <property type="entry name" value="REMORIN FAMILY PROTEIN"/>
    <property type="match status" value="1"/>
</dbReference>
<evidence type="ECO:0000259" key="4">
    <source>
        <dbReference type="Pfam" id="PF03763"/>
    </source>
</evidence>
<feature type="region of interest" description="Disordered" evidence="3">
    <location>
        <begin position="257"/>
        <end position="276"/>
    </location>
</feature>
<comment type="similarity">
    <text evidence="1">Belongs to the remorin family.</text>
</comment>
<feature type="domain" description="Remorin C-terminal" evidence="4">
    <location>
        <begin position="461"/>
        <end position="564"/>
    </location>
</feature>
<feature type="region of interest" description="Disordered" evidence="3">
    <location>
        <begin position="375"/>
        <end position="404"/>
    </location>
</feature>
<evidence type="ECO:0000256" key="3">
    <source>
        <dbReference type="SAM" id="MobiDB-lite"/>
    </source>
</evidence>
<sequence length="575" mass="62995">MPPELGFQDQNLLTSGYRARDFSPDSVIFTVESNFSLFSSASGSVDRCSFASDVHDHDSLVSEISQHFAGNDLPETSSGPDPDPNRSTIHKNSCLVKKVEKAKVQKEDNEAETEDENQTLDSARSSFSQALKECQDRRSRSEALLRKPDRRRPASLDLNNSIANAINSSPRFGVMKKNSVLTRRTGTFPSPGTPNYQHTSVGIQKGWSSERVPLHANANRRHVGAALLPFNSGRTLPSKWEDAERWIFSPVAGDGLVRPSFPQPQRRPKSKSGPLGPPGIVYHSLFSPAVPLFEGGNVGNLMAGSPFSTGVMAADGLSIRCGGDHGGGGRFPEPCMARSVSVHGCSALLSQSSLPGSQDEELDGVKDAATHISRAVSRRDMATQMSPEGSPHSSPKRRPSLSLSTSSALPIVELPSVHSSKLEVRDVQVDERVTVTRWSKKHKARFTGKGSENVDDWKKKAAEARSSAWEVSETAKSISKVKREEAKITAWENLQKAKAEAEIRKLEMKLEKKRSSSMDKIMNKLRSAQRKAQEMRSSVIASQAHQVARTSHKVISFRRTRRISSLSGCFTCHAF</sequence>
<accession>A0A5B6Z911</accession>
<organism evidence="5">
    <name type="scientific">Davidia involucrata</name>
    <name type="common">Dove tree</name>
    <dbReference type="NCBI Taxonomy" id="16924"/>
    <lineage>
        <taxon>Eukaryota</taxon>
        <taxon>Viridiplantae</taxon>
        <taxon>Streptophyta</taxon>
        <taxon>Embryophyta</taxon>
        <taxon>Tracheophyta</taxon>
        <taxon>Spermatophyta</taxon>
        <taxon>Magnoliopsida</taxon>
        <taxon>eudicotyledons</taxon>
        <taxon>Gunneridae</taxon>
        <taxon>Pentapetalae</taxon>
        <taxon>asterids</taxon>
        <taxon>Cornales</taxon>
        <taxon>Nyssaceae</taxon>
        <taxon>Davidia</taxon>
    </lineage>
</organism>
<feature type="compositionally biased region" description="Acidic residues" evidence="3">
    <location>
        <begin position="109"/>
        <end position="118"/>
    </location>
</feature>
<name>A0A5B6Z911_DAVIN</name>
<evidence type="ECO:0000256" key="1">
    <source>
        <dbReference type="ARBA" id="ARBA00005711"/>
    </source>
</evidence>
<gene>
    <name evidence="5" type="ORF">Din_009347</name>
</gene>
<reference evidence="5" key="1">
    <citation type="submission" date="2019-08" db="EMBL/GenBank/DDBJ databases">
        <title>Reference gene set and small RNA set construction with multiple tissues from Davidia involucrata Baill.</title>
        <authorList>
            <person name="Yang H."/>
            <person name="Zhou C."/>
            <person name="Li G."/>
            <person name="Wang J."/>
            <person name="Gao P."/>
            <person name="Wang M."/>
            <person name="Wang R."/>
            <person name="Zhao Y."/>
        </authorList>
    </citation>
    <scope>NUCLEOTIDE SEQUENCE</scope>
    <source>
        <tissue evidence="5">Mixed with DoveR01_LX</tissue>
    </source>
</reference>
<protein>
    <recommendedName>
        <fullName evidence="4">Remorin C-terminal domain-containing protein</fullName>
    </recommendedName>
</protein>
<evidence type="ECO:0000313" key="5">
    <source>
        <dbReference type="EMBL" id="MPA39906.1"/>
    </source>
</evidence>
<feature type="compositionally biased region" description="Basic and acidic residues" evidence="3">
    <location>
        <begin position="133"/>
        <end position="154"/>
    </location>
</feature>
<dbReference type="InterPro" id="IPR005516">
    <property type="entry name" value="Remorin_C"/>
</dbReference>
<feature type="compositionally biased region" description="Polar residues" evidence="3">
    <location>
        <begin position="74"/>
        <end position="91"/>
    </location>
</feature>
<dbReference type="AlphaFoldDB" id="A0A5B6Z911"/>
<dbReference type="EMBL" id="GHES01009347">
    <property type="protein sequence ID" value="MPA39906.1"/>
    <property type="molecule type" value="Transcribed_RNA"/>
</dbReference>
<feature type="coiled-coil region" evidence="2">
    <location>
        <begin position="496"/>
        <end position="538"/>
    </location>
</feature>
<feature type="compositionally biased region" description="Basic and acidic residues" evidence="3">
    <location>
        <begin position="97"/>
        <end position="108"/>
    </location>
</feature>
<feature type="compositionally biased region" description="Polar residues" evidence="3">
    <location>
        <begin position="119"/>
        <end position="129"/>
    </location>
</feature>
<dbReference type="PANTHER" id="PTHR31471">
    <property type="entry name" value="OS02G0116800 PROTEIN"/>
    <property type="match status" value="1"/>
</dbReference>
<dbReference type="Pfam" id="PF03763">
    <property type="entry name" value="Remorin_C"/>
    <property type="match status" value="1"/>
</dbReference>
<evidence type="ECO:0000256" key="2">
    <source>
        <dbReference type="SAM" id="Coils"/>
    </source>
</evidence>
<proteinExistence type="inferred from homology"/>
<feature type="region of interest" description="Disordered" evidence="3">
    <location>
        <begin position="70"/>
        <end position="155"/>
    </location>
</feature>
<keyword evidence="2" id="KW-0175">Coiled coil</keyword>